<reference evidence="2" key="2">
    <citation type="journal article" date="2010" name="Genome Res.">
        <title>Population genomic sequencing of Coccidioides fungi reveals recent hybridization and transposon control.</title>
        <authorList>
            <person name="Neafsey D.E."/>
            <person name="Barker B.M."/>
            <person name="Sharpton T.J."/>
            <person name="Stajich J.E."/>
            <person name="Park D.J."/>
            <person name="Whiston E."/>
            <person name="Hung C.-Y."/>
            <person name="McMahan C."/>
            <person name="White J."/>
            <person name="Sykes S."/>
            <person name="Heiman D."/>
            <person name="Young S."/>
            <person name="Zeng Q."/>
            <person name="Abouelleil A."/>
            <person name="Aftuck L."/>
            <person name="Bessette D."/>
            <person name="Brown A."/>
            <person name="FitzGerald M."/>
            <person name="Lui A."/>
            <person name="Macdonald J.P."/>
            <person name="Priest M."/>
            <person name="Orbach M.J."/>
            <person name="Galgiani J.N."/>
            <person name="Kirkland T.N."/>
            <person name="Cole G.T."/>
            <person name="Birren B.W."/>
            <person name="Henn M.R."/>
            <person name="Taylor J.W."/>
            <person name="Rounsley S.D."/>
        </authorList>
    </citation>
    <scope>GENOME REANNOTATION</scope>
    <source>
        <strain evidence="2">RS</strain>
    </source>
</reference>
<dbReference type="InParanoid" id="J3KIE8"/>
<evidence type="ECO:0000313" key="1">
    <source>
        <dbReference type="EMBL" id="EAS35740.3"/>
    </source>
</evidence>
<dbReference type="OMA" id="DSHALGW"/>
<dbReference type="AlphaFoldDB" id="J3KIE8"/>
<evidence type="ECO:0008006" key="3">
    <source>
        <dbReference type="Google" id="ProtNLM"/>
    </source>
</evidence>
<evidence type="ECO:0000313" key="2">
    <source>
        <dbReference type="Proteomes" id="UP000001261"/>
    </source>
</evidence>
<dbReference type="InterPro" id="IPR038883">
    <property type="entry name" value="AN11006-like"/>
</dbReference>
<dbReference type="KEGG" id="cim:CIMG_01094"/>
<dbReference type="EMBL" id="GG704911">
    <property type="protein sequence ID" value="EAS35740.3"/>
    <property type="molecule type" value="Genomic_DNA"/>
</dbReference>
<dbReference type="Proteomes" id="UP000001261">
    <property type="component" value="Unassembled WGS sequence"/>
</dbReference>
<keyword evidence="2" id="KW-1185">Reference proteome</keyword>
<protein>
    <recommendedName>
        <fullName evidence="3">F-box domain-containing protein</fullName>
    </recommendedName>
</protein>
<dbReference type="PANTHER" id="PTHR42085:SF2">
    <property type="entry name" value="F-BOX DOMAIN-CONTAINING PROTEIN"/>
    <property type="match status" value="1"/>
</dbReference>
<organism evidence="1 2">
    <name type="scientific">Coccidioides immitis (strain RS)</name>
    <name type="common">Valley fever fungus</name>
    <dbReference type="NCBI Taxonomy" id="246410"/>
    <lineage>
        <taxon>Eukaryota</taxon>
        <taxon>Fungi</taxon>
        <taxon>Dikarya</taxon>
        <taxon>Ascomycota</taxon>
        <taxon>Pezizomycotina</taxon>
        <taxon>Eurotiomycetes</taxon>
        <taxon>Eurotiomycetidae</taxon>
        <taxon>Onygenales</taxon>
        <taxon>Onygenaceae</taxon>
        <taxon>Coccidioides</taxon>
    </lineage>
</organism>
<dbReference type="PANTHER" id="PTHR42085">
    <property type="entry name" value="F-BOX DOMAIN-CONTAINING PROTEIN"/>
    <property type="match status" value="1"/>
</dbReference>
<dbReference type="GeneID" id="4567167"/>
<accession>J3KIE8</accession>
<dbReference type="OrthoDB" id="4207499at2759"/>
<sequence>MENLPEKPSLLRLPYSVRREIYSLLGVVGVDTRLMALGHKVHRPWAGQWCSLNRSFCVARFRCAGYCCHMQNQLFYVSRDVSADALHAFYSENKFAVSSEKPLVFKVVGGNALSALRRLTLQLNLRPTRCPCGRTCDDAPRNRMFDEKMPLQELAPCLNLVVQEWRDTLYHLGAHIAAGKLNLQINFAPQCFYPAVVLQSLRLSLAPLLEFPRLKNCLISLPNADRRLQPWVKRLVLMTTGQLDDIDPPFPFAKLPPELQLKVLEHAGLISDTTLVVSSNGFIPRLCWGGACFSRDDFFSCCSLTSSYYVNCDPCWVLPKELFDVNRRIRALSRYIFVSQNRFIISPLIVPELKPGWSPMCLSIDDLPHLRFLTLEFTGIDGNTHLPGQPNTLAWERFVDSAVNKLTLPALTLMVRMFHEDLDYLPNGVIYDDDAQMVAAYKAACQRIFEPLAHALKGQEDGLKRLFVAISSPIENLKLSGVRDYERVLERTVMGIDYDSHALGWDVLRRRVT</sequence>
<reference evidence="2" key="1">
    <citation type="journal article" date="2009" name="Genome Res.">
        <title>Comparative genomic analyses of the human fungal pathogens Coccidioides and their relatives.</title>
        <authorList>
            <person name="Sharpton T.J."/>
            <person name="Stajich J.E."/>
            <person name="Rounsley S.D."/>
            <person name="Gardner M.J."/>
            <person name="Wortman J.R."/>
            <person name="Jordar V.S."/>
            <person name="Maiti R."/>
            <person name="Kodira C.D."/>
            <person name="Neafsey D.E."/>
            <person name="Zeng Q."/>
            <person name="Hung C.-Y."/>
            <person name="McMahan C."/>
            <person name="Muszewska A."/>
            <person name="Grynberg M."/>
            <person name="Mandel M.A."/>
            <person name="Kellner E.M."/>
            <person name="Barker B.M."/>
            <person name="Galgiani J.N."/>
            <person name="Orbach M.J."/>
            <person name="Kirkland T.N."/>
            <person name="Cole G.T."/>
            <person name="Henn M.R."/>
            <person name="Birren B.W."/>
            <person name="Taylor J.W."/>
        </authorList>
    </citation>
    <scope>NUCLEOTIDE SEQUENCE [LARGE SCALE GENOMIC DNA]</scope>
    <source>
        <strain evidence="2">RS</strain>
    </source>
</reference>
<proteinExistence type="predicted"/>
<dbReference type="VEuPathDB" id="FungiDB:CIMG_01094"/>
<gene>
    <name evidence="1" type="ORF">CIMG_01094</name>
</gene>
<dbReference type="RefSeq" id="XP_001247323.1">
    <property type="nucleotide sequence ID" value="XM_001247322.1"/>
</dbReference>
<name>J3KIE8_COCIM</name>